<dbReference type="Pfam" id="PF02668">
    <property type="entry name" value="TauD"/>
    <property type="match status" value="1"/>
</dbReference>
<name>A0A0Q0G979_PSESX</name>
<accession>A0A0Q0G979</accession>
<evidence type="ECO:0000256" key="1">
    <source>
        <dbReference type="ARBA" id="ARBA00023002"/>
    </source>
</evidence>
<dbReference type="Proteomes" id="UP000282636">
    <property type="component" value="Unassembled WGS sequence"/>
</dbReference>
<evidence type="ECO:0000313" key="4">
    <source>
        <dbReference type="Proteomes" id="UP000282636"/>
    </source>
</evidence>
<proteinExistence type="predicted"/>
<gene>
    <name evidence="3" type="ORF">ALP44_00007</name>
</gene>
<dbReference type="GO" id="GO:0016706">
    <property type="term" value="F:2-oxoglutarate-dependent dioxygenase activity"/>
    <property type="evidence" value="ECO:0007669"/>
    <property type="project" value="UniProtKB-ARBA"/>
</dbReference>
<evidence type="ECO:0000259" key="2">
    <source>
        <dbReference type="Pfam" id="PF02668"/>
    </source>
</evidence>
<dbReference type="EMBL" id="RBTL01000003">
    <property type="protein sequence ID" value="RMT76059.1"/>
    <property type="molecule type" value="Genomic_DNA"/>
</dbReference>
<evidence type="ECO:0000313" key="3">
    <source>
        <dbReference type="EMBL" id="RMT76059.1"/>
    </source>
</evidence>
<dbReference type="SUPFAM" id="SSF51197">
    <property type="entry name" value="Clavaminate synthase-like"/>
    <property type="match status" value="1"/>
</dbReference>
<dbReference type="InterPro" id="IPR042098">
    <property type="entry name" value="TauD-like_sf"/>
</dbReference>
<protein>
    <recommendedName>
        <fullName evidence="2">TauD/TfdA-like domain-containing protein</fullName>
    </recommendedName>
</protein>
<dbReference type="RefSeq" id="WP_019331391.1">
    <property type="nucleotide sequence ID" value="NZ_BQUM01000107.1"/>
</dbReference>
<keyword evidence="1" id="KW-0560">Oxidoreductase</keyword>
<comment type="caution">
    <text evidence="3">The sequence shown here is derived from an EMBL/GenBank/DDBJ whole genome shotgun (WGS) entry which is preliminary data.</text>
</comment>
<feature type="domain" description="TauD/TfdA-like" evidence="2">
    <location>
        <begin position="44"/>
        <end position="262"/>
    </location>
</feature>
<dbReference type="Gene3D" id="3.60.130.10">
    <property type="entry name" value="Clavaminate synthase-like"/>
    <property type="match status" value="1"/>
</dbReference>
<organism evidence="3 4">
    <name type="scientific">Pseudomonas syringae pv. theae</name>
    <dbReference type="NCBI Taxonomy" id="103985"/>
    <lineage>
        <taxon>Bacteria</taxon>
        <taxon>Pseudomonadati</taxon>
        <taxon>Pseudomonadota</taxon>
        <taxon>Gammaproteobacteria</taxon>
        <taxon>Pseudomonadales</taxon>
        <taxon>Pseudomonadaceae</taxon>
        <taxon>Pseudomonas</taxon>
        <taxon>Pseudomonas syringae</taxon>
    </lineage>
</organism>
<sequence>MSLTELTLPTSVNDALLAVTVRETLESLETRALDPSMRRLLAEELSSPEWQAFLVELSHVWNRFDHAVIRGTPALSDERITLLLALALNAGFKPYRGNKIVKHFKMSPWTTELSQTLREGHFHTDLNTASEPPRITLIHCRVPDPTPGYGVLRVARISDLLAELRRRGADKALRFLLRDSVTIVDDRAQGSWSGTMASESAIRFHPETLKAAQRRGASFIDPLEEQLDAIHEAALAVSHPIELGMGDTLLVSNVRALHYRGECTVQYLDFPRHFQARQIHVLHLVDEPSWPK</sequence>
<dbReference type="AlphaFoldDB" id="A0A0Q0G979"/>
<dbReference type="InterPro" id="IPR003819">
    <property type="entry name" value="TauD/TfdA-like"/>
</dbReference>
<reference evidence="3 4" key="1">
    <citation type="submission" date="2018-08" db="EMBL/GenBank/DDBJ databases">
        <title>Recombination of ecologically and evolutionarily significant loci maintains genetic cohesion in the Pseudomonas syringae species complex.</title>
        <authorList>
            <person name="Dillon M."/>
            <person name="Thakur S."/>
            <person name="Almeida R.N.D."/>
            <person name="Weir B.S."/>
            <person name="Guttman D.S."/>
        </authorList>
    </citation>
    <scope>NUCLEOTIDE SEQUENCE [LARGE SCALE GENOMIC DNA]</scope>
    <source>
        <strain evidence="3 4">ICMP 3934</strain>
    </source>
</reference>